<evidence type="ECO:0008006" key="3">
    <source>
        <dbReference type="Google" id="ProtNLM"/>
    </source>
</evidence>
<dbReference type="HOGENOM" id="CLU_441081_0_0_1"/>
<reference evidence="1" key="2">
    <citation type="submission" date="2024-10" db="UniProtKB">
        <authorList>
            <consortium name="EnsemblProtists"/>
        </authorList>
    </citation>
    <scope>IDENTIFICATION</scope>
</reference>
<keyword evidence="2" id="KW-1185">Reference proteome</keyword>
<dbReference type="PaxDb" id="2903-EOD18072"/>
<dbReference type="RefSeq" id="XP_005770501.1">
    <property type="nucleotide sequence ID" value="XM_005770444.1"/>
</dbReference>
<dbReference type="KEGG" id="ehx:EMIHUDRAFT_196118"/>
<dbReference type="Proteomes" id="UP000013827">
    <property type="component" value="Unassembled WGS sequence"/>
</dbReference>
<reference evidence="2" key="1">
    <citation type="journal article" date="2013" name="Nature">
        <title>Pan genome of the phytoplankton Emiliania underpins its global distribution.</title>
        <authorList>
            <person name="Read B.A."/>
            <person name="Kegel J."/>
            <person name="Klute M.J."/>
            <person name="Kuo A."/>
            <person name="Lefebvre S.C."/>
            <person name="Maumus F."/>
            <person name="Mayer C."/>
            <person name="Miller J."/>
            <person name="Monier A."/>
            <person name="Salamov A."/>
            <person name="Young J."/>
            <person name="Aguilar M."/>
            <person name="Claverie J.M."/>
            <person name="Frickenhaus S."/>
            <person name="Gonzalez K."/>
            <person name="Herman E.K."/>
            <person name="Lin Y.C."/>
            <person name="Napier J."/>
            <person name="Ogata H."/>
            <person name="Sarno A.F."/>
            <person name="Shmutz J."/>
            <person name="Schroeder D."/>
            <person name="de Vargas C."/>
            <person name="Verret F."/>
            <person name="von Dassow P."/>
            <person name="Valentin K."/>
            <person name="Van de Peer Y."/>
            <person name="Wheeler G."/>
            <person name="Dacks J.B."/>
            <person name="Delwiche C.F."/>
            <person name="Dyhrman S.T."/>
            <person name="Glockner G."/>
            <person name="John U."/>
            <person name="Richards T."/>
            <person name="Worden A.Z."/>
            <person name="Zhang X."/>
            <person name="Grigoriev I.V."/>
            <person name="Allen A.E."/>
            <person name="Bidle K."/>
            <person name="Borodovsky M."/>
            <person name="Bowler C."/>
            <person name="Brownlee C."/>
            <person name="Cock J.M."/>
            <person name="Elias M."/>
            <person name="Gladyshev V.N."/>
            <person name="Groth M."/>
            <person name="Guda C."/>
            <person name="Hadaegh A."/>
            <person name="Iglesias-Rodriguez M.D."/>
            <person name="Jenkins J."/>
            <person name="Jones B.M."/>
            <person name="Lawson T."/>
            <person name="Leese F."/>
            <person name="Lindquist E."/>
            <person name="Lobanov A."/>
            <person name="Lomsadze A."/>
            <person name="Malik S.B."/>
            <person name="Marsh M.E."/>
            <person name="Mackinder L."/>
            <person name="Mock T."/>
            <person name="Mueller-Roeber B."/>
            <person name="Pagarete A."/>
            <person name="Parker M."/>
            <person name="Probert I."/>
            <person name="Quesneville H."/>
            <person name="Raines C."/>
            <person name="Rensing S.A."/>
            <person name="Riano-Pachon D.M."/>
            <person name="Richier S."/>
            <person name="Rokitta S."/>
            <person name="Shiraiwa Y."/>
            <person name="Soanes D.M."/>
            <person name="van der Giezen M."/>
            <person name="Wahlund T.M."/>
            <person name="Williams B."/>
            <person name="Wilson W."/>
            <person name="Wolfe G."/>
            <person name="Wurch L.L."/>
        </authorList>
    </citation>
    <scope>NUCLEOTIDE SEQUENCE</scope>
</reference>
<accession>A0A0D3J3I7</accession>
<sequence length="620" mass="68049">MLGAGWDAVSITSAEHVEWLVNQATAAGVDLSLFKGVPLAYDPHRDGRTYFDLTNLARDVTPILTALQADGWPGDFHTQQNRFCNGTGQPYAGFGYKPLPKPGIVDFGICQPFHKVICELKARPPPQPRAPPLLPTLLLPEFKARWCSSATALMSTFDSRCSEREFCTSSICQGTEPPLFPDVHLIDPSADTHLLSIRSSCQMLGAGWDAVSITSAEHVEWLVNQATAAGVDLSLFKGVPLAYDPHRDGRTYFDLTNLARDVTPILTALQADGWPGDFHTRQNRFCNGTGQPYAGFGYKPLPKPGIVDFGICQPFHKVICELKARPPPQPRAPPLLPTLLLPWSSKCGWDDCAGCSHCFLPPRIPSPGLPPMMPSIAPWDPPLALAPLPPAPLPSPKVCVVPVSFGVRRYCSKPHLSHGFVDDEAACRRECEEDEACLYYSFWTSNWCRLTPACDDLWLDKDPSLAHTTITARLSDGFVDGEATCQRLCEAEEACLAYSFWTSRWCRLSPICDELWLDTDPSLAHTTITVKSCTPPAPAAPAAPSEESLCKPFCSRHSAFWMQKCWWNDCKFCEDCGSGQPAAESSSCKPFCSGHTAAWPEKCMWKDCGLCPGCGSALRR</sequence>
<dbReference type="AlphaFoldDB" id="A0A0D3J3I7"/>
<protein>
    <recommendedName>
        <fullName evidence="3">Apple domain-containing protein</fullName>
    </recommendedName>
</protein>
<dbReference type="GeneID" id="19046073"/>
<evidence type="ECO:0000313" key="1">
    <source>
        <dbReference type="EnsemblProtists" id="EOD18072"/>
    </source>
</evidence>
<name>A0A0D3J3I7_EMIH1</name>
<dbReference type="EnsemblProtists" id="EOD18072">
    <property type="protein sequence ID" value="EOD18072"/>
    <property type="gene ID" value="EMIHUDRAFT_196118"/>
</dbReference>
<organism evidence="1 2">
    <name type="scientific">Emiliania huxleyi (strain CCMP1516)</name>
    <dbReference type="NCBI Taxonomy" id="280463"/>
    <lineage>
        <taxon>Eukaryota</taxon>
        <taxon>Haptista</taxon>
        <taxon>Haptophyta</taxon>
        <taxon>Prymnesiophyceae</taxon>
        <taxon>Isochrysidales</taxon>
        <taxon>Noelaerhabdaceae</taxon>
        <taxon>Emiliania</taxon>
    </lineage>
</organism>
<evidence type="ECO:0000313" key="2">
    <source>
        <dbReference type="Proteomes" id="UP000013827"/>
    </source>
</evidence>
<proteinExistence type="predicted"/>